<protein>
    <submittedName>
        <fullName evidence="1">Uncharacterized protein</fullName>
    </submittedName>
</protein>
<evidence type="ECO:0000313" key="1">
    <source>
        <dbReference type="EMBL" id="RSJ87097.1"/>
    </source>
</evidence>
<comment type="caution">
    <text evidence="1">The sequence shown here is derived from an EMBL/GenBank/DDBJ whole genome shotgun (WGS) entry which is preliminary data.</text>
</comment>
<dbReference type="AlphaFoldDB" id="A0A3R9LEB3"/>
<evidence type="ECO:0000313" key="2">
    <source>
        <dbReference type="Proteomes" id="UP000277890"/>
    </source>
</evidence>
<accession>A0A3R9LEB3</accession>
<name>A0A3R9LEB3_STRCR</name>
<gene>
    <name evidence="1" type="ORF">D8794_02455</name>
</gene>
<dbReference type="Proteomes" id="UP000277890">
    <property type="component" value="Unassembled WGS sequence"/>
</dbReference>
<organism evidence="1 2">
    <name type="scientific">Streptococcus cristatus</name>
    <dbReference type="NCBI Taxonomy" id="45634"/>
    <lineage>
        <taxon>Bacteria</taxon>
        <taxon>Bacillati</taxon>
        <taxon>Bacillota</taxon>
        <taxon>Bacilli</taxon>
        <taxon>Lactobacillales</taxon>
        <taxon>Streptococcaceae</taxon>
        <taxon>Streptococcus</taxon>
    </lineage>
</organism>
<proteinExistence type="predicted"/>
<sequence length="52" mass="6316">MERSIIYSLTYVISLNKKELKKFQTRFFLIQINSDSFFQELSRREQARALDL</sequence>
<reference evidence="1 2" key="1">
    <citation type="submission" date="2018-11" db="EMBL/GenBank/DDBJ databases">
        <title>Species Designations Belie Phenotypic and Genotypic Heterogeneity in Oral Streptococci.</title>
        <authorList>
            <person name="Velsko I."/>
        </authorList>
    </citation>
    <scope>NUCLEOTIDE SEQUENCE [LARGE SCALE GENOMIC DNA]</scope>
    <source>
        <strain evidence="1 2">A54</strain>
    </source>
</reference>
<dbReference type="EMBL" id="RJPQ01000002">
    <property type="protein sequence ID" value="RSJ87097.1"/>
    <property type="molecule type" value="Genomic_DNA"/>
</dbReference>